<gene>
    <name evidence="2" type="ORF">AAW01_08520</name>
</gene>
<dbReference type="SUPFAM" id="SSF53335">
    <property type="entry name" value="S-adenosyl-L-methionine-dependent methyltransferases"/>
    <property type="match status" value="1"/>
</dbReference>
<dbReference type="EMBL" id="LBHC01000002">
    <property type="protein sequence ID" value="KLE31590.1"/>
    <property type="molecule type" value="Genomic_DNA"/>
</dbReference>
<dbReference type="GO" id="GO:0006596">
    <property type="term" value="P:polyamine biosynthetic process"/>
    <property type="evidence" value="ECO:0007669"/>
    <property type="project" value="UniProtKB-KW"/>
</dbReference>
<dbReference type="OrthoDB" id="9761985at2"/>
<dbReference type="KEGG" id="egn:BMF35_a0710"/>
<dbReference type="InterPro" id="IPR029063">
    <property type="entry name" value="SAM-dependent_MTases_sf"/>
</dbReference>
<proteinExistence type="predicted"/>
<dbReference type="PANTHER" id="PTHR43317:SF1">
    <property type="entry name" value="THERMOSPERMINE SYNTHASE ACAULIS5"/>
    <property type="match status" value="1"/>
</dbReference>
<sequence>MTSSRRWLYTLIIFSGSFLLFLVQPMVARMALPQLGGAPNVWNSAMLVYQALLLAGYAYAHWIGRFALIKQGLIHLAVLGLGALTLPVALADIAPPQAGYEALWVPWLFLLTVGPAFFAVSAQAPLIQRWYAAHPDAGDPYSLYAASNLGSFAGLIAYPLLAEPLLPLGAQSLYWAIGYGGVLLLVAAAVASRRGIAAPAHKTASHAAADVAPDGKTIALWLALSAVPSGLMLSTTSFLTTDIMAMPLLWVIPLGLYLLSFTIAFARNRALAQVLVVLAPIILLIDGGLAMFAAGRANLLAAIISVVLLFVTAVALHSRLYTLRPDPAHLTRFYLVMAAGGALGGLFTALVAPLVFDWTWEHPLLILAAAALVPLDVWKRLLGRLSIAPNTLRIALIVGIFVLFNAALLIYQRTEAVRVLGAAEGAMLLVLLTAAIAMMVRRWSYVAMTFALLVGLGGLANLQTSFEGARERSYFGIYSVQEQADGDVLLMHGTTIHGIQRSGADALEPTAYFGRESGVGLALENAGSVVGSQARIGVVGLGIGTLACYRQPGQDWTFFELDPEVLRYSERGDFTFMSSCAPNADIVVGDARLELQALPANSFEVLVIDAFSSDAIPLHLLTAEALAVYDNVLTEDGVLLMHISNRYVRLEPVVARLAETSGFYAMQLSSEADMAHDLYSSNWIALSASRAPLDRLSTTGAWRLLAPPEGPVWTDDYASILPYLVWENFL</sequence>
<accession>A0A0G9MLK4</accession>
<evidence type="ECO:0000313" key="2">
    <source>
        <dbReference type="EMBL" id="KLE31590.1"/>
    </source>
</evidence>
<evidence type="ECO:0000256" key="1">
    <source>
        <dbReference type="ARBA" id="ARBA00023115"/>
    </source>
</evidence>
<reference evidence="2 3" key="1">
    <citation type="submission" date="2015-04" db="EMBL/GenBank/DDBJ databases">
        <title>The draft genome sequence of Erythrobacr gangjinensis K7-2.</title>
        <authorList>
            <person name="Zhuang L."/>
            <person name="Liu Y."/>
            <person name="Shao Z."/>
        </authorList>
    </citation>
    <scope>NUCLEOTIDE SEQUENCE [LARGE SCALE GENOMIC DNA]</scope>
    <source>
        <strain evidence="2 3">K7-2</strain>
    </source>
</reference>
<evidence type="ECO:0000313" key="3">
    <source>
        <dbReference type="Proteomes" id="UP000053070"/>
    </source>
</evidence>
<organism evidence="2 3">
    <name type="scientific">Aurantiacibacter gangjinensis</name>
    <dbReference type="NCBI Taxonomy" id="502682"/>
    <lineage>
        <taxon>Bacteria</taxon>
        <taxon>Pseudomonadati</taxon>
        <taxon>Pseudomonadota</taxon>
        <taxon>Alphaproteobacteria</taxon>
        <taxon>Sphingomonadales</taxon>
        <taxon>Erythrobacteraceae</taxon>
        <taxon>Aurantiacibacter</taxon>
    </lineage>
</organism>
<keyword evidence="3" id="KW-1185">Reference proteome</keyword>
<comment type="caution">
    <text evidence="2">The sequence shown here is derived from an EMBL/GenBank/DDBJ whole genome shotgun (WGS) entry which is preliminary data.</text>
</comment>
<keyword evidence="1" id="KW-0620">Polyamine biosynthesis</keyword>
<name>A0A0G9MLK4_9SPHN</name>
<dbReference type="PANTHER" id="PTHR43317">
    <property type="entry name" value="THERMOSPERMINE SYNTHASE ACAULIS5"/>
    <property type="match status" value="1"/>
</dbReference>
<dbReference type="Gene3D" id="3.40.50.150">
    <property type="entry name" value="Vaccinia Virus protein VP39"/>
    <property type="match status" value="1"/>
</dbReference>
<dbReference type="PATRIC" id="fig|502682.8.peg.1741"/>
<dbReference type="STRING" id="502682.BMF35_a0710"/>
<protein>
    <submittedName>
        <fullName evidence="2">Uncharacterized protein</fullName>
    </submittedName>
</protein>
<dbReference type="RefSeq" id="WP_047006942.1">
    <property type="nucleotide sequence ID" value="NZ_CP018097.1"/>
</dbReference>
<dbReference type="Proteomes" id="UP000053070">
    <property type="component" value="Unassembled WGS sequence"/>
</dbReference>
<dbReference type="AlphaFoldDB" id="A0A0G9MLK4"/>
<dbReference type="NCBIfam" id="NF037959">
    <property type="entry name" value="MFS_SpdSyn"/>
    <property type="match status" value="1"/>
</dbReference>